<gene>
    <name evidence="1" type="ORF">CSUIS_1198</name>
</gene>
<name>A0A1X9SXL8_9BACT</name>
<reference evidence="2" key="1">
    <citation type="journal article" date="2017" name="Genome Biol. Evol.">
        <title>Comparative Genomic Analysis Identifies a Campylobacter Clade Deficient in Selenium Metabolism.</title>
        <authorList>
            <person name="Miller W.G."/>
            <person name="Yee E."/>
            <person name="Lopes B.S."/>
            <person name="Chapman M.H."/>
            <person name="Huynh S."/>
            <person name="Bono J.L."/>
            <person name="Parker C.T."/>
            <person name="Strachan N.J.C."/>
            <person name="Forbes K.J."/>
        </authorList>
    </citation>
    <scope>NUCLEOTIDE SEQUENCE [LARGE SCALE GENOMIC DNA]</scope>
    <source>
        <strain evidence="2">RM6137</strain>
    </source>
</reference>
<accession>A0A1X9SXL8</accession>
<proteinExistence type="predicted"/>
<organism evidence="1 2">
    <name type="scientific">Campylobacter porcelli</name>
    <dbReference type="NCBI Taxonomy" id="1660073"/>
    <lineage>
        <taxon>Bacteria</taxon>
        <taxon>Pseudomonadati</taxon>
        <taxon>Campylobacterota</taxon>
        <taxon>Epsilonproteobacteria</taxon>
        <taxon>Campylobacterales</taxon>
        <taxon>Campylobacteraceae</taxon>
        <taxon>Campylobacter</taxon>
    </lineage>
</organism>
<dbReference type="EMBL" id="CP018789">
    <property type="protein sequence ID" value="ARR00998.1"/>
    <property type="molecule type" value="Genomic_DNA"/>
</dbReference>
<sequence length="673" mass="76009">MRVIFLFIFCVMSLVADCDISKVITIEHNGDDINTSIVSQNTKEHYKIKSTKIEANKQVAISITAQFDTLVSVSFASATMAKFSFQISNSKQNSHLICNNSYLIDGYEYQDIRLKSGQNLLIIFGVADIGADKYEFESNIVFERVLLNSNQNIDIGFGDIYTQIIGREFDIEFYSNEMISDLEIRLNNGYEIYRSSNFDGGKIKAIIPNLANLNYKNLYFLARFKDQKGALREVKSQNFNARVAEFKLEKVLQNPKGGVKYKDFRLLALDYSGARIVGYNASFSGDFIKHTLPSCLANMADETIEFRGGVGEIRTDQDGFVYPDMGVARLEFADFDNSDKGRDACLINSFTNEPNKDGKIGCYTKIAQDIGYFDYDKIAHIKSDFHSKFGLFGVVEVNITQAQYDDFMGVEAGLEFEAKLFDNSTAKLFSANCYANSVSFSNSSKLIMSAPNEPKDQNGIYQSGINTYIISKNSFKNGVGKGLVKLSLPRDRAQNPYKITPNDIDTNLTIKSNLDQNKNYSYLYYAKAYGQKLTQATSYPHMANIYFAIYCDNECQNIARNSGEYSPILDNNMSVIPELKEHFIFKDFNASSKIVELKSSLNSPSDVIGGVMDVQVDNEQKIEFEIKNTHFYGSDFILVRLFRDTPWVGVGDYGEVMGIQKGQKIRYNRAIEW</sequence>
<dbReference type="Proteomes" id="UP000194260">
    <property type="component" value="Chromosome"/>
</dbReference>
<dbReference type="KEGG" id="camy:CSUIS_1198"/>
<protein>
    <submittedName>
        <fullName evidence="1">Uncharacterized protein</fullName>
    </submittedName>
</protein>
<evidence type="ECO:0000313" key="2">
    <source>
        <dbReference type="Proteomes" id="UP000194260"/>
    </source>
</evidence>
<dbReference type="AlphaFoldDB" id="A0A1X9SXL8"/>
<dbReference type="STRING" id="1660073.CSUIS_1198"/>
<dbReference type="RefSeq" id="WP_086297885.1">
    <property type="nucleotide sequence ID" value="NZ_CP018789.1"/>
</dbReference>
<evidence type="ECO:0000313" key="1">
    <source>
        <dbReference type="EMBL" id="ARR00998.1"/>
    </source>
</evidence>